<sequence length="293" mass="33025">MFSPKRLRNWLRGAARRLRGAEHPQSTSDKAEGKLDADDTMTTGPEKGEPQNGNTLAKQSIYLSGSDNSSNAPEQHNEKHTVPPQETSPTANHPDESESSFYSDSDETVVDTTLTCRICTEPQPPASFPPPPLLTAQCDHPARTCRACIQTWLQTQLLARPDPSDWTHLVCPECPAPLAPSDVQRYAAPEMLAQYRAGVQEQPAATVKQGEDAKRSVGEGQRQRRMQEAREAERARLVEQKRAREREEARRQKPAGLWLRWRQDRASWRTIWETTRECPNPLCKVRIEKAGGW</sequence>
<accession>A0ABR1STK0</accession>
<dbReference type="SUPFAM" id="SSF57850">
    <property type="entry name" value="RING/U-box"/>
    <property type="match status" value="1"/>
</dbReference>
<evidence type="ECO:0000256" key="2">
    <source>
        <dbReference type="SAM" id="MobiDB-lite"/>
    </source>
</evidence>
<feature type="compositionally biased region" description="Basic residues" evidence="2">
    <location>
        <begin position="1"/>
        <end position="18"/>
    </location>
</feature>
<organism evidence="4 5">
    <name type="scientific">Apiospora marii</name>
    <dbReference type="NCBI Taxonomy" id="335849"/>
    <lineage>
        <taxon>Eukaryota</taxon>
        <taxon>Fungi</taxon>
        <taxon>Dikarya</taxon>
        <taxon>Ascomycota</taxon>
        <taxon>Pezizomycotina</taxon>
        <taxon>Sordariomycetes</taxon>
        <taxon>Xylariomycetidae</taxon>
        <taxon>Amphisphaeriales</taxon>
        <taxon>Apiosporaceae</taxon>
        <taxon>Apiospora</taxon>
    </lineage>
</organism>
<comment type="caution">
    <text evidence="4">The sequence shown here is derived from an EMBL/GenBank/DDBJ whole genome shotgun (WGS) entry which is preliminary data.</text>
</comment>
<evidence type="ECO:0000313" key="5">
    <source>
        <dbReference type="Proteomes" id="UP001396898"/>
    </source>
</evidence>
<dbReference type="Gene3D" id="3.30.40.10">
    <property type="entry name" value="Zinc/RING finger domain, C3HC4 (zinc finger)"/>
    <property type="match status" value="1"/>
</dbReference>
<evidence type="ECO:0000259" key="3">
    <source>
        <dbReference type="PROSITE" id="PS50089"/>
    </source>
</evidence>
<dbReference type="InterPro" id="IPR001841">
    <property type="entry name" value="Znf_RING"/>
</dbReference>
<feature type="domain" description="RING-type" evidence="3">
    <location>
        <begin position="116"/>
        <end position="174"/>
    </location>
</feature>
<evidence type="ECO:0000313" key="4">
    <source>
        <dbReference type="EMBL" id="KAK8037537.1"/>
    </source>
</evidence>
<feature type="region of interest" description="Disordered" evidence="2">
    <location>
        <begin position="1"/>
        <end position="106"/>
    </location>
</feature>
<evidence type="ECO:0000256" key="1">
    <source>
        <dbReference type="PROSITE-ProRule" id="PRU00175"/>
    </source>
</evidence>
<feature type="compositionally biased region" description="Basic and acidic residues" evidence="2">
    <location>
        <begin position="209"/>
        <end position="235"/>
    </location>
</feature>
<dbReference type="InterPro" id="IPR013083">
    <property type="entry name" value="Znf_RING/FYVE/PHD"/>
</dbReference>
<keyword evidence="5" id="KW-1185">Reference proteome</keyword>
<name>A0ABR1STK0_9PEZI</name>
<keyword evidence="1" id="KW-0862">Zinc</keyword>
<dbReference type="EMBL" id="JAQQWI010000002">
    <property type="protein sequence ID" value="KAK8037537.1"/>
    <property type="molecule type" value="Genomic_DNA"/>
</dbReference>
<feature type="region of interest" description="Disordered" evidence="2">
    <location>
        <begin position="204"/>
        <end position="235"/>
    </location>
</feature>
<feature type="compositionally biased region" description="Polar residues" evidence="2">
    <location>
        <begin position="51"/>
        <end position="74"/>
    </location>
</feature>
<dbReference type="Proteomes" id="UP001396898">
    <property type="component" value="Unassembled WGS sequence"/>
</dbReference>
<reference evidence="4 5" key="1">
    <citation type="submission" date="2023-01" db="EMBL/GenBank/DDBJ databases">
        <title>Analysis of 21 Apiospora genomes using comparative genomics revels a genus with tremendous synthesis potential of carbohydrate active enzymes and secondary metabolites.</title>
        <authorList>
            <person name="Sorensen T."/>
        </authorList>
    </citation>
    <scope>NUCLEOTIDE SEQUENCE [LARGE SCALE GENOMIC DNA]</scope>
    <source>
        <strain evidence="4 5">CBS 20057</strain>
    </source>
</reference>
<gene>
    <name evidence="4" type="ORF">PG991_000883</name>
</gene>
<protein>
    <recommendedName>
        <fullName evidence="3">RING-type domain-containing protein</fullName>
    </recommendedName>
</protein>
<dbReference type="PROSITE" id="PS50089">
    <property type="entry name" value="ZF_RING_2"/>
    <property type="match status" value="1"/>
</dbReference>
<keyword evidence="1" id="KW-0479">Metal-binding</keyword>
<proteinExistence type="predicted"/>
<keyword evidence="1" id="KW-0863">Zinc-finger</keyword>